<evidence type="ECO:0000256" key="2">
    <source>
        <dbReference type="ARBA" id="ARBA00023130"/>
    </source>
</evidence>
<dbReference type="Ensembl" id="ENSLLET00000009836.1">
    <property type="protein sequence ID" value="ENSLLEP00000009476.1"/>
    <property type="gene ID" value="ENSLLEG00000006031.1"/>
</dbReference>
<proteinExistence type="predicted"/>
<keyword evidence="6" id="KW-1185">Reference proteome</keyword>
<keyword evidence="1" id="KW-0391">Immunity</keyword>
<dbReference type="Pfam" id="PF07686">
    <property type="entry name" value="V-set"/>
    <property type="match status" value="1"/>
</dbReference>
<dbReference type="PROSITE" id="PS50835">
    <property type="entry name" value="IG_LIKE"/>
    <property type="match status" value="1"/>
</dbReference>
<dbReference type="SMART" id="SM00406">
    <property type="entry name" value="IGv"/>
    <property type="match status" value="1"/>
</dbReference>
<evidence type="ECO:0000259" key="4">
    <source>
        <dbReference type="PROSITE" id="PS50835"/>
    </source>
</evidence>
<dbReference type="GO" id="GO:0005576">
    <property type="term" value="C:extracellular region"/>
    <property type="evidence" value="ECO:0007669"/>
    <property type="project" value="UniProtKB-ARBA"/>
</dbReference>
<dbReference type="InterPro" id="IPR013783">
    <property type="entry name" value="Ig-like_fold"/>
</dbReference>
<dbReference type="Proteomes" id="UP000694569">
    <property type="component" value="Unplaced"/>
</dbReference>
<sequence length="102" mass="11650">QVTLTESGPGIMKPSESLFLTCKVSTSLSGYWWGWIRHTHGGLEYLAQIFSDGRTYYAESLRSHLTITIENSKNEFYLKVPNIQPKDSGWYYCDSLYQGTLS</sequence>
<evidence type="ECO:0000313" key="6">
    <source>
        <dbReference type="Proteomes" id="UP000694569"/>
    </source>
</evidence>
<name>A0A8C5M6K3_9ANUR</name>
<organism evidence="5 6">
    <name type="scientific">Leptobrachium leishanense</name>
    <name type="common">Leishan spiny toad</name>
    <dbReference type="NCBI Taxonomy" id="445787"/>
    <lineage>
        <taxon>Eukaryota</taxon>
        <taxon>Metazoa</taxon>
        <taxon>Chordata</taxon>
        <taxon>Craniata</taxon>
        <taxon>Vertebrata</taxon>
        <taxon>Euteleostomi</taxon>
        <taxon>Amphibia</taxon>
        <taxon>Batrachia</taxon>
        <taxon>Anura</taxon>
        <taxon>Pelobatoidea</taxon>
        <taxon>Megophryidae</taxon>
        <taxon>Leptobrachium</taxon>
    </lineage>
</organism>
<reference evidence="5" key="1">
    <citation type="submission" date="2025-08" db="UniProtKB">
        <authorList>
            <consortium name="Ensembl"/>
        </authorList>
    </citation>
    <scope>IDENTIFICATION</scope>
</reference>
<dbReference type="InterPro" id="IPR007110">
    <property type="entry name" value="Ig-like_dom"/>
</dbReference>
<dbReference type="GO" id="GO:0019814">
    <property type="term" value="C:immunoglobulin complex"/>
    <property type="evidence" value="ECO:0007669"/>
    <property type="project" value="UniProtKB-KW"/>
</dbReference>
<keyword evidence="3" id="KW-1280">Immunoglobulin</keyword>
<dbReference type="AlphaFoldDB" id="A0A8C5M6K3"/>
<dbReference type="GeneTree" id="ENSGT01030000234536"/>
<accession>A0A8C5M6K3</accession>
<dbReference type="OrthoDB" id="6370831at2759"/>
<evidence type="ECO:0000313" key="5">
    <source>
        <dbReference type="Ensembl" id="ENSLLEP00000009476.1"/>
    </source>
</evidence>
<dbReference type="Gene3D" id="2.60.40.10">
    <property type="entry name" value="Immunoglobulins"/>
    <property type="match status" value="1"/>
</dbReference>
<feature type="domain" description="Ig-like" evidence="4">
    <location>
        <begin position="1"/>
        <end position="102"/>
    </location>
</feature>
<dbReference type="InterPro" id="IPR050199">
    <property type="entry name" value="IgHV"/>
</dbReference>
<dbReference type="InterPro" id="IPR013106">
    <property type="entry name" value="Ig_V-set"/>
</dbReference>
<dbReference type="SUPFAM" id="SSF48726">
    <property type="entry name" value="Immunoglobulin"/>
    <property type="match status" value="1"/>
</dbReference>
<dbReference type="GO" id="GO:0002250">
    <property type="term" value="P:adaptive immune response"/>
    <property type="evidence" value="ECO:0007669"/>
    <property type="project" value="UniProtKB-KW"/>
</dbReference>
<dbReference type="PANTHER" id="PTHR23266">
    <property type="entry name" value="IMMUNOGLOBULIN HEAVY CHAIN"/>
    <property type="match status" value="1"/>
</dbReference>
<protein>
    <recommendedName>
        <fullName evidence="4">Ig-like domain-containing protein</fullName>
    </recommendedName>
</protein>
<keyword evidence="2" id="KW-1064">Adaptive immunity</keyword>
<evidence type="ECO:0000256" key="3">
    <source>
        <dbReference type="ARBA" id="ARBA00043265"/>
    </source>
</evidence>
<evidence type="ECO:0000256" key="1">
    <source>
        <dbReference type="ARBA" id="ARBA00022859"/>
    </source>
</evidence>
<reference evidence="5" key="2">
    <citation type="submission" date="2025-09" db="UniProtKB">
        <authorList>
            <consortium name="Ensembl"/>
        </authorList>
    </citation>
    <scope>IDENTIFICATION</scope>
</reference>
<dbReference type="InterPro" id="IPR036179">
    <property type="entry name" value="Ig-like_dom_sf"/>
</dbReference>